<evidence type="ECO:0008006" key="3">
    <source>
        <dbReference type="Google" id="ProtNLM"/>
    </source>
</evidence>
<dbReference type="Proteomes" id="UP001169719">
    <property type="component" value="Unassembled WGS sequence"/>
</dbReference>
<keyword evidence="2" id="KW-1185">Reference proteome</keyword>
<accession>A0ABT7XYK8</accession>
<evidence type="ECO:0000313" key="1">
    <source>
        <dbReference type="EMBL" id="MDN2480867.1"/>
    </source>
</evidence>
<evidence type="ECO:0000313" key="2">
    <source>
        <dbReference type="Proteomes" id="UP001169719"/>
    </source>
</evidence>
<dbReference type="EMBL" id="JAUEOZ010000001">
    <property type="protein sequence ID" value="MDN2480867.1"/>
    <property type="molecule type" value="Genomic_DNA"/>
</dbReference>
<reference evidence="1" key="1">
    <citation type="submission" date="2024-05" db="EMBL/GenBank/DDBJ databases">
        <title>Genome Sequences of Four Agar- Degrading Marine Bacteria.</title>
        <authorList>
            <person name="Phillips E.K."/>
            <person name="Shaffer J.C."/>
            <person name="Henson M.W."/>
            <person name="Temperton B."/>
            <person name="Thrash C.J."/>
            <person name="Martin M.O."/>
        </authorList>
    </citation>
    <scope>NUCLEOTIDE SEQUENCE</scope>
    <source>
        <strain evidence="1">EKP203</strain>
    </source>
</reference>
<protein>
    <recommendedName>
        <fullName evidence="3">Cation transporter</fullName>
    </recommendedName>
</protein>
<name>A0ABT7XYK8_9VIBR</name>
<gene>
    <name evidence="1" type="ORF">QWJ08_05625</name>
</gene>
<organism evidence="1 2">
    <name type="scientific">Vibrio agarivorans</name>
    <dbReference type="NCBI Taxonomy" id="153622"/>
    <lineage>
        <taxon>Bacteria</taxon>
        <taxon>Pseudomonadati</taxon>
        <taxon>Pseudomonadota</taxon>
        <taxon>Gammaproteobacteria</taxon>
        <taxon>Vibrionales</taxon>
        <taxon>Vibrionaceae</taxon>
        <taxon>Vibrio</taxon>
    </lineage>
</organism>
<comment type="caution">
    <text evidence="1">The sequence shown here is derived from an EMBL/GenBank/DDBJ whole genome shotgun (WGS) entry which is preliminary data.</text>
</comment>
<proteinExistence type="predicted"/>
<sequence>MNKDCLGICLSQGVLQKHLQTTFTHVRAYSPNREIESSDVILAYPQLSGQQVLDSMQGSSRLIWRAEFSCEA</sequence>